<gene>
    <name evidence="1" type="ORF">XFF6991_310103</name>
</gene>
<evidence type="ECO:0000313" key="2">
    <source>
        <dbReference type="Proteomes" id="UP000234345"/>
    </source>
</evidence>
<organism evidence="1 2">
    <name type="scientific">Xanthomonas campestris pv. phaseoli</name>
    <dbReference type="NCBI Taxonomy" id="317013"/>
    <lineage>
        <taxon>Bacteria</taxon>
        <taxon>Pseudomonadati</taxon>
        <taxon>Pseudomonadota</taxon>
        <taxon>Gammaproteobacteria</taxon>
        <taxon>Lysobacterales</taxon>
        <taxon>Lysobacteraceae</taxon>
        <taxon>Xanthomonas</taxon>
    </lineage>
</organism>
<comment type="caution">
    <text evidence="1">The sequence shown here is derived from an EMBL/GenBank/DDBJ whole genome shotgun (WGS) entry which is preliminary data.</text>
</comment>
<accession>A0A7Z7J166</accession>
<protein>
    <submittedName>
        <fullName evidence="1">Uncharacterized protein</fullName>
    </submittedName>
</protein>
<reference evidence="1 2" key="1">
    <citation type="submission" date="2017-10" db="EMBL/GenBank/DDBJ databases">
        <authorList>
            <person name="Regsiter A."/>
            <person name="William W."/>
        </authorList>
    </citation>
    <scope>NUCLEOTIDE SEQUENCE [LARGE SCALE GENOMIC DNA]</scope>
    <source>
        <strain evidence="1 2">CFBP6991</strain>
    </source>
</reference>
<name>A0A7Z7J166_XANCH</name>
<evidence type="ECO:0000313" key="1">
    <source>
        <dbReference type="EMBL" id="SOO23933.1"/>
    </source>
</evidence>
<sequence>MCLNDTDFIAAMRIGLPQLPSPAGLEVIDCTGILLGNADLELSDIERIEGLCVMPLENGHE</sequence>
<dbReference type="EMBL" id="OCZC01000058">
    <property type="protein sequence ID" value="SOO23933.1"/>
    <property type="molecule type" value="Genomic_DNA"/>
</dbReference>
<proteinExistence type="predicted"/>
<dbReference type="RefSeq" id="WP_099801873.1">
    <property type="nucleotide sequence ID" value="NZ_OCZC01000058.1"/>
</dbReference>
<dbReference type="Proteomes" id="UP000234345">
    <property type="component" value="Unassembled WGS sequence"/>
</dbReference>
<dbReference type="AlphaFoldDB" id="A0A7Z7J166"/>